<proteinExistence type="predicted"/>
<reference evidence="2" key="1">
    <citation type="submission" date="2022-08" db="EMBL/GenBank/DDBJ databases">
        <title>Novel sulphate-reducing endosymbionts in the free-living metamonad Anaeramoeba.</title>
        <authorList>
            <person name="Jerlstrom-Hultqvist J."/>
            <person name="Cepicka I."/>
            <person name="Gallot-Lavallee L."/>
            <person name="Salas-Leiva D."/>
            <person name="Curtis B.A."/>
            <person name="Zahonova K."/>
            <person name="Pipaliya S."/>
            <person name="Dacks J."/>
            <person name="Roger A.J."/>
        </authorList>
    </citation>
    <scope>NUCLEOTIDE SEQUENCE</scope>
    <source>
        <strain evidence="2">Busselton2</strain>
    </source>
</reference>
<feature type="region of interest" description="Disordered" evidence="1">
    <location>
        <begin position="1001"/>
        <end position="1048"/>
    </location>
</feature>
<name>A0AAV8A9A3_9EUKA</name>
<feature type="compositionally biased region" description="Low complexity" evidence="1">
    <location>
        <begin position="1011"/>
        <end position="1045"/>
    </location>
</feature>
<feature type="compositionally biased region" description="Low complexity" evidence="1">
    <location>
        <begin position="1061"/>
        <end position="1083"/>
    </location>
</feature>
<comment type="caution">
    <text evidence="2">The sequence shown here is derived from an EMBL/GenBank/DDBJ whole genome shotgun (WGS) entry which is preliminary data.</text>
</comment>
<dbReference type="PANTHER" id="PTHR37516:SF1">
    <property type="entry name" value="SCA1 COMPLEX SCAFFOLD PROTEIN SCAA"/>
    <property type="match status" value="1"/>
</dbReference>
<dbReference type="EMBL" id="JANTQA010000012">
    <property type="protein sequence ID" value="KAJ3449561.1"/>
    <property type="molecule type" value="Genomic_DNA"/>
</dbReference>
<feature type="region of interest" description="Disordered" evidence="1">
    <location>
        <begin position="1060"/>
        <end position="1083"/>
    </location>
</feature>
<protein>
    <submittedName>
        <fullName evidence="2">Sca1 complex scaffold protein scaa</fullName>
    </submittedName>
</protein>
<evidence type="ECO:0000313" key="3">
    <source>
        <dbReference type="Proteomes" id="UP001146793"/>
    </source>
</evidence>
<evidence type="ECO:0000256" key="1">
    <source>
        <dbReference type="SAM" id="MobiDB-lite"/>
    </source>
</evidence>
<accession>A0AAV8A9A3</accession>
<sequence length="1359" mass="160311">MTSINNSQNKQKSSLTNFPLYYGFRGDYKGPLINTNEKIVPTKSEHQNRHSAPVFVDSEGNMYDINYLPIKETKRRLRKTNLPSINEFKIGSNKQFFTKEGRLKLIQRHTCTKVDNFPTFPNPQDYQTFTEFEQASVKWYQTVQKNLGVLKLPKKIGAQSYRIKEELKSEEQNNQKSDLFHNLSPKTNLVSEIEETEIGNVSSESLDQITNSTEEEHKKLTSQQKIQLIDLINKEKKVYESEKEKDTTLSQYLRKEDPWDTHLVPEEPQPEYYLNFTDYQRACRRWTQIVSSKLKKMPMHPRQLQQQALLKSYKKKIQISQSKSEKTDYFRGHFQWIQQVEKKVLINSACFRKTKNLLEPVKMDHYLPTYKSLWVNLSKKTRGKLSSLIEKLSNKSSNKIEIFGHYTPIFGYSSSNNKNENKTKLQNFALLRDLPQYIQTNIRNPCQERIGKSKINFIIPDYDFETGVPWKDALKLKEYPKYRNELQKQTISFRFQKLYLKYSPNKQQITFHKEILIKINQLVRQENFEFIDLIQILLSTQFYNEFKKLFRKNLNFSYKKTFFKVINKENFEQIISLFTETNNELIHTKVAFFIRQFLRSKNGIEILRYCIKIGNLQMLYFIHYSLYCFDKQRIQIFPFFNEINYSLIMIFGKETKLIELKNNIYYLYYLKLILRFLTNQTNKSVSGYQQLEKNVQKKIKKISKIIFELIEKDNYLLIKNIFEGILNRSSKITIFNLFLLKQILNIEDEKLIKLIQNNEISFPYFLHKFSTSKYTHTKNATKTLWEFLRNKNYEKYFANYYSQNAEILKMGLFSHPSMKKKSNERNYAGFRKSSMFKIHSYLQQNKELFDEFEQTNSKGENESFLLIKKNNLIQLPSFLTLMLTEYFQKTLKNINDDHSLIDFNSTELFAGRFCRDLIRKLELGLITTHLPTIYYISNLLYRFLKALYNLNLLIGPCFSGEKRGIELLTTLKPNRWFKPQNNQGRNLKKLVTSFVKNPNKETTIDSEQFPTTTTSSATTTEKSSLSSTTEKSSFSSTTGTTTLSSQPIKPKKSITLITATTSEPLPTTSSPSLSSSSSSSSKLNKSAKISTSLSSSTSLKMKHNSEPPLTLGVRFVNSDIYRFFKLVHLLPNELNTYQSKIPLLKCLKYLLRERTLFLNVYDDGKLFDNLKQLCYNTLNSKCNELGWKLFYQSIAYHSETCNWLTSTNTFKAFLMPPNDPIGITHQLKYLYKLLRMPEIDEKRTKGKKKRSFRWYEKDPKKSLNKDRKLIINYLVKKLWHVRLHMIYKRFVKKFAGKAFIQTAKIFSLILKKGAYSKLYKSLNSQEDYIHGLLFFQKNQSNLVNPNLITSKKSRKKLIF</sequence>
<gene>
    <name evidence="2" type="ORF">M0812_05714</name>
</gene>
<dbReference type="PANTHER" id="PTHR37516">
    <property type="entry name" value="SCA1 COMPLEX SCAFFOLD PROTEIN SCAA"/>
    <property type="match status" value="1"/>
</dbReference>
<dbReference type="GO" id="GO:0005886">
    <property type="term" value="C:plasma membrane"/>
    <property type="evidence" value="ECO:0007669"/>
    <property type="project" value="TreeGrafter"/>
</dbReference>
<evidence type="ECO:0000313" key="2">
    <source>
        <dbReference type="EMBL" id="KAJ3449561.1"/>
    </source>
</evidence>
<dbReference type="Proteomes" id="UP001146793">
    <property type="component" value="Unassembled WGS sequence"/>
</dbReference>
<organism evidence="2 3">
    <name type="scientific">Anaeramoeba flamelloides</name>
    <dbReference type="NCBI Taxonomy" id="1746091"/>
    <lineage>
        <taxon>Eukaryota</taxon>
        <taxon>Metamonada</taxon>
        <taxon>Anaeramoebidae</taxon>
        <taxon>Anaeramoeba</taxon>
    </lineage>
</organism>
<dbReference type="InterPro" id="IPR037474">
    <property type="entry name" value="ScaA"/>
</dbReference>
<dbReference type="GO" id="GO:1904515">
    <property type="term" value="P:positive regulation of TORC2 signaling"/>
    <property type="evidence" value="ECO:0007669"/>
    <property type="project" value="TreeGrafter"/>
</dbReference>
<dbReference type="GO" id="GO:0005829">
    <property type="term" value="C:cytosol"/>
    <property type="evidence" value="ECO:0007669"/>
    <property type="project" value="TreeGrafter"/>
</dbReference>
<dbReference type="GO" id="GO:0046579">
    <property type="term" value="P:positive regulation of Ras protein signal transduction"/>
    <property type="evidence" value="ECO:0007669"/>
    <property type="project" value="TreeGrafter"/>
</dbReference>